<proteinExistence type="predicted"/>
<accession>A0A7G9Y8U9</accession>
<sequence length="55" mass="6022">MLNTVGFLKISNIRSMYMEGYGENVDVDKPRLTLESEGADVGAVNKADRAITSLM</sequence>
<protein>
    <submittedName>
        <fullName evidence="1">Uncharacterized protein</fullName>
    </submittedName>
</protein>
<reference evidence="1" key="1">
    <citation type="submission" date="2020-06" db="EMBL/GenBank/DDBJ databases">
        <title>Unique genomic features of the anaerobic methanotrophic archaea.</title>
        <authorList>
            <person name="Chadwick G.L."/>
            <person name="Skennerton C.T."/>
            <person name="Laso-Perez R."/>
            <person name="Leu A.O."/>
            <person name="Speth D.R."/>
            <person name="Yu H."/>
            <person name="Morgan-Lang C."/>
            <person name="Hatzenpichler R."/>
            <person name="Goudeau D."/>
            <person name="Malmstrom R."/>
            <person name="Brazelton W.J."/>
            <person name="Woyke T."/>
            <person name="Hallam S.J."/>
            <person name="Tyson G.W."/>
            <person name="Wegener G."/>
            <person name="Boetius A."/>
            <person name="Orphan V."/>
        </authorList>
    </citation>
    <scope>NUCLEOTIDE SEQUENCE</scope>
</reference>
<organism evidence="1">
    <name type="scientific">Candidatus Methanogaster sp. ANME-2c ERB4</name>
    <dbReference type="NCBI Taxonomy" id="2759911"/>
    <lineage>
        <taxon>Archaea</taxon>
        <taxon>Methanobacteriati</taxon>
        <taxon>Methanobacteriota</taxon>
        <taxon>Stenosarchaea group</taxon>
        <taxon>Methanomicrobia</taxon>
        <taxon>Methanosarcinales</taxon>
        <taxon>ANME-2 cluster</taxon>
        <taxon>Candidatus Methanogasteraceae</taxon>
        <taxon>Candidatus Methanogaster</taxon>
    </lineage>
</organism>
<dbReference type="EMBL" id="MT630971">
    <property type="protein sequence ID" value="QNO44433.1"/>
    <property type="molecule type" value="Genomic_DNA"/>
</dbReference>
<dbReference type="AlphaFoldDB" id="A0A7G9Y8U9"/>
<gene>
    <name evidence="1" type="ORF">PPMIFCEF_00005</name>
</gene>
<name>A0A7G9Y8U9_9EURY</name>
<evidence type="ECO:0000313" key="1">
    <source>
        <dbReference type="EMBL" id="QNO44433.1"/>
    </source>
</evidence>